<accession>A0ABN9WPB4</accession>
<organism evidence="1 2">
    <name type="scientific">Prorocentrum cordatum</name>
    <dbReference type="NCBI Taxonomy" id="2364126"/>
    <lineage>
        <taxon>Eukaryota</taxon>
        <taxon>Sar</taxon>
        <taxon>Alveolata</taxon>
        <taxon>Dinophyceae</taxon>
        <taxon>Prorocentrales</taxon>
        <taxon>Prorocentraceae</taxon>
        <taxon>Prorocentrum</taxon>
    </lineage>
</organism>
<name>A0ABN9WPB4_9DINO</name>
<keyword evidence="2" id="KW-1185">Reference proteome</keyword>
<evidence type="ECO:0000313" key="2">
    <source>
        <dbReference type="Proteomes" id="UP001189429"/>
    </source>
</evidence>
<dbReference type="EMBL" id="CAUYUJ010019086">
    <property type="protein sequence ID" value="CAK0888522.1"/>
    <property type="molecule type" value="Genomic_DNA"/>
</dbReference>
<dbReference type="Gene3D" id="3.40.50.11350">
    <property type="match status" value="1"/>
</dbReference>
<proteinExistence type="predicted"/>
<comment type="caution">
    <text evidence="1">The sequence shown here is derived from an EMBL/GenBank/DDBJ whole genome shotgun (WGS) entry which is preliminary data.</text>
</comment>
<dbReference type="Proteomes" id="UP001189429">
    <property type="component" value="Unassembled WGS sequence"/>
</dbReference>
<reference evidence="1" key="1">
    <citation type="submission" date="2023-10" db="EMBL/GenBank/DDBJ databases">
        <authorList>
            <person name="Chen Y."/>
            <person name="Shah S."/>
            <person name="Dougan E. K."/>
            <person name="Thang M."/>
            <person name="Chan C."/>
        </authorList>
    </citation>
    <scope>NUCLEOTIDE SEQUENCE [LARGE SCALE GENOMIC DNA]</scope>
</reference>
<protein>
    <submittedName>
        <fullName evidence="1">Uncharacterized protein</fullName>
    </submittedName>
</protein>
<sequence>MVCERHFVSQVCTAPPRFGNEMGEFVNAFGFAVVANRTFVLAADTCSTYLDFSGRILRDSDVQAMTSEAGCKIGFPKLLIKHGEPLRKQPIDSAAPDAWASERHVMTRFWHEEVAHRVLANEQLGAEATRRAKSLFGTSVLLGYGALFHAAWAFKDSVRIPVDEMLRDHADVFKVGLHVRHSGNCRAGCRENVRAAQCVKNILSERTSQKCVVLIATDHPESEADLAQQVQSTLMGGRENASLASVELLNLEQLAKHIEAATGCKARSTLVSQKVVQPDFAEEHGPWAMYSSVADLYMLSRSDALVVGYSGSGNSSFSE</sequence>
<evidence type="ECO:0000313" key="1">
    <source>
        <dbReference type="EMBL" id="CAK0888522.1"/>
    </source>
</evidence>
<feature type="non-terminal residue" evidence="1">
    <location>
        <position position="319"/>
    </location>
</feature>
<gene>
    <name evidence="1" type="ORF">PCOR1329_LOCUS69296</name>
</gene>